<protein>
    <submittedName>
        <fullName evidence="1">Uncharacterized protein</fullName>
    </submittedName>
</protein>
<evidence type="ECO:0000313" key="1">
    <source>
        <dbReference type="EMBL" id="QLF68511.1"/>
    </source>
</evidence>
<dbReference type="RefSeq" id="WP_138288596.1">
    <property type="nucleotide sequence ID" value="NZ_CP058350.1"/>
</dbReference>
<sequence length="103" mass="11209">MDETSRVQLSHLLEQMIIKNEALGQKVTALTMVCAYLLTEQCRASDDPKATLARMEGELGGMTEAIALQYKGETTVAGSSTVHITQVIESVLRQTSDVVLNLI</sequence>
<organism evidence="1 2">
    <name type="scientific">Peteryoungia desertarenae</name>
    <dbReference type="NCBI Taxonomy" id="1813451"/>
    <lineage>
        <taxon>Bacteria</taxon>
        <taxon>Pseudomonadati</taxon>
        <taxon>Pseudomonadota</taxon>
        <taxon>Alphaproteobacteria</taxon>
        <taxon>Hyphomicrobiales</taxon>
        <taxon>Rhizobiaceae</taxon>
        <taxon>Peteryoungia</taxon>
    </lineage>
</organism>
<reference evidence="1 2" key="1">
    <citation type="submission" date="2020-06" db="EMBL/GenBank/DDBJ databases">
        <title>Genome sequence of Rhizobium sp strain ADMK78.</title>
        <authorList>
            <person name="Rahi P."/>
        </authorList>
    </citation>
    <scope>NUCLEOTIDE SEQUENCE [LARGE SCALE GENOMIC DNA]</scope>
    <source>
        <strain evidence="1 2">ADMK78</strain>
    </source>
</reference>
<keyword evidence="2" id="KW-1185">Reference proteome</keyword>
<accession>A0ABX6QIX2</accession>
<name>A0ABX6QIX2_9HYPH</name>
<proteinExistence type="predicted"/>
<dbReference type="EMBL" id="CP058350">
    <property type="protein sequence ID" value="QLF68511.1"/>
    <property type="molecule type" value="Genomic_DNA"/>
</dbReference>
<dbReference type="Proteomes" id="UP000308530">
    <property type="component" value="Chromosome"/>
</dbReference>
<evidence type="ECO:0000313" key="2">
    <source>
        <dbReference type="Proteomes" id="UP000308530"/>
    </source>
</evidence>
<gene>
    <name evidence="1" type="ORF">FE840_002505</name>
</gene>